<evidence type="ECO:0000313" key="6">
    <source>
        <dbReference type="EMBL" id="MCP2169837.1"/>
    </source>
</evidence>
<comment type="caution">
    <text evidence="6">The sequence shown here is derived from an EMBL/GenBank/DDBJ whole genome shotgun (WGS) entry which is preliminary data.</text>
</comment>
<dbReference type="GO" id="GO:0003677">
    <property type="term" value="F:DNA binding"/>
    <property type="evidence" value="ECO:0007669"/>
    <property type="project" value="UniProtKB-KW"/>
</dbReference>
<evidence type="ECO:0000313" key="7">
    <source>
        <dbReference type="Proteomes" id="UP001206128"/>
    </source>
</evidence>
<dbReference type="Pfam" id="PF08279">
    <property type="entry name" value="HTH_11"/>
    <property type="match status" value="1"/>
</dbReference>
<sequence>MRAERLVALLFTLQRKRSATVPELAAALGVSERTLHRDLAALREAGVPLWTEQGRHGGVRLVEGWRARLDGLTAREVVAIFALGVPEALAALGLGTAVSAAHAKVSAALPDQLRAQAEHVAGRFHLDARGWFRTPDEVGDVLAVLARAVWEQRRLAMRYQRRSTVVDRVVEPLGLVLKAGVWYLVARVPEPPRGSAGAASRELNQRGSGGAASRELDWHGSGGAASRELNQHGSGGEGSRELDWHGQVRTYRVARIAAADVLDARFDRPDGFDLAGWWRQSSAAFERVSFPLRARVRLSPLARRALPSVIGPEYLAEVLLSQGEPDADGWAEAELAVESHEIGLSQLIALGAGVEVLEPVSLRAALAEVGAAMAAHNAVRGPDQPADQR</sequence>
<feature type="domain" description="HTH deoR-type" evidence="5">
    <location>
        <begin position="2"/>
        <end position="61"/>
    </location>
</feature>
<name>A0AAE3KK62_9PSEU</name>
<dbReference type="SMART" id="SM00420">
    <property type="entry name" value="HTH_DEOR"/>
    <property type="match status" value="1"/>
</dbReference>
<keyword evidence="1" id="KW-0805">Transcription regulation</keyword>
<evidence type="ECO:0000256" key="1">
    <source>
        <dbReference type="ARBA" id="ARBA00023015"/>
    </source>
</evidence>
<dbReference type="PANTHER" id="PTHR34580">
    <property type="match status" value="1"/>
</dbReference>
<dbReference type="Gene3D" id="1.10.10.10">
    <property type="entry name" value="Winged helix-like DNA-binding domain superfamily/Winged helix DNA-binding domain"/>
    <property type="match status" value="1"/>
</dbReference>
<dbReference type="InterPro" id="IPR018356">
    <property type="entry name" value="Tscrpt_reg_HTH_DeoR_CS"/>
</dbReference>
<dbReference type="InterPro" id="IPR036388">
    <property type="entry name" value="WH-like_DNA-bd_sf"/>
</dbReference>
<feature type="region of interest" description="Disordered" evidence="4">
    <location>
        <begin position="192"/>
        <end position="241"/>
    </location>
</feature>
<dbReference type="InterPro" id="IPR057727">
    <property type="entry name" value="WCX_dom"/>
</dbReference>
<accession>A0AAE3KK62</accession>
<dbReference type="PROSITE" id="PS51000">
    <property type="entry name" value="HTH_DEOR_2"/>
    <property type="match status" value="1"/>
</dbReference>
<dbReference type="AlphaFoldDB" id="A0AAE3KK62"/>
<dbReference type="GO" id="GO:0003700">
    <property type="term" value="F:DNA-binding transcription factor activity"/>
    <property type="evidence" value="ECO:0007669"/>
    <property type="project" value="InterPro"/>
</dbReference>
<dbReference type="Pfam" id="PF13280">
    <property type="entry name" value="WYL"/>
    <property type="match status" value="1"/>
</dbReference>
<dbReference type="InterPro" id="IPR013196">
    <property type="entry name" value="HTH_11"/>
</dbReference>
<evidence type="ECO:0000256" key="3">
    <source>
        <dbReference type="ARBA" id="ARBA00023163"/>
    </source>
</evidence>
<keyword evidence="2" id="KW-0238">DNA-binding</keyword>
<reference evidence="6" key="1">
    <citation type="submission" date="2022-06" db="EMBL/GenBank/DDBJ databases">
        <title>Genomic Encyclopedia of Archaeal and Bacterial Type Strains, Phase II (KMG-II): from individual species to whole genera.</title>
        <authorList>
            <person name="Goeker M."/>
        </authorList>
    </citation>
    <scope>NUCLEOTIDE SEQUENCE</scope>
    <source>
        <strain evidence="6">DSM 43935</strain>
    </source>
</reference>
<evidence type="ECO:0000256" key="2">
    <source>
        <dbReference type="ARBA" id="ARBA00023125"/>
    </source>
</evidence>
<dbReference type="PROSITE" id="PS00894">
    <property type="entry name" value="HTH_DEOR_1"/>
    <property type="match status" value="1"/>
</dbReference>
<dbReference type="InterPro" id="IPR026881">
    <property type="entry name" value="WYL_dom"/>
</dbReference>
<keyword evidence="3" id="KW-0804">Transcription</keyword>
<protein>
    <submittedName>
        <fullName evidence="6">Transcriptional regulator</fullName>
    </submittedName>
</protein>
<dbReference type="SUPFAM" id="SSF46785">
    <property type="entry name" value="Winged helix' DNA-binding domain"/>
    <property type="match status" value="1"/>
</dbReference>
<keyword evidence="7" id="KW-1185">Reference proteome</keyword>
<dbReference type="PROSITE" id="PS52050">
    <property type="entry name" value="WYL"/>
    <property type="match status" value="1"/>
</dbReference>
<evidence type="ECO:0000256" key="4">
    <source>
        <dbReference type="SAM" id="MobiDB-lite"/>
    </source>
</evidence>
<evidence type="ECO:0000259" key="5">
    <source>
        <dbReference type="PROSITE" id="PS51000"/>
    </source>
</evidence>
<dbReference type="InterPro" id="IPR001034">
    <property type="entry name" value="DeoR_HTH"/>
</dbReference>
<dbReference type="PANTHER" id="PTHR34580:SF1">
    <property type="entry name" value="PROTEIN PAFC"/>
    <property type="match status" value="1"/>
</dbReference>
<dbReference type="EMBL" id="JAMTCK010000021">
    <property type="protein sequence ID" value="MCP2169837.1"/>
    <property type="molecule type" value="Genomic_DNA"/>
</dbReference>
<dbReference type="InterPro" id="IPR036390">
    <property type="entry name" value="WH_DNA-bd_sf"/>
</dbReference>
<dbReference type="RefSeq" id="WP_253779232.1">
    <property type="nucleotide sequence ID" value="NZ_JAMTCK010000021.1"/>
</dbReference>
<dbReference type="InterPro" id="IPR051534">
    <property type="entry name" value="CBASS_pafABC_assoc_protein"/>
</dbReference>
<proteinExistence type="predicted"/>
<dbReference type="Proteomes" id="UP001206128">
    <property type="component" value="Unassembled WGS sequence"/>
</dbReference>
<gene>
    <name evidence="6" type="ORF">LX83_006723</name>
</gene>
<organism evidence="6 7">
    <name type="scientific">Goodfellowiella coeruleoviolacea</name>
    <dbReference type="NCBI Taxonomy" id="334858"/>
    <lineage>
        <taxon>Bacteria</taxon>
        <taxon>Bacillati</taxon>
        <taxon>Actinomycetota</taxon>
        <taxon>Actinomycetes</taxon>
        <taxon>Pseudonocardiales</taxon>
        <taxon>Pseudonocardiaceae</taxon>
        <taxon>Goodfellowiella</taxon>
    </lineage>
</organism>
<dbReference type="Pfam" id="PF25583">
    <property type="entry name" value="WCX"/>
    <property type="match status" value="1"/>
</dbReference>